<gene>
    <name evidence="1" type="ORF">BEH84_05501</name>
</gene>
<dbReference type="AlphaFoldDB" id="A0A1E3AHP3"/>
<dbReference type="EMBL" id="MCGI01000006">
    <property type="protein sequence ID" value="ODM08177.1"/>
    <property type="molecule type" value="Genomic_DNA"/>
</dbReference>
<evidence type="ECO:0000313" key="1">
    <source>
        <dbReference type="EMBL" id="ODM08177.1"/>
    </source>
</evidence>
<reference evidence="1 2" key="1">
    <citation type="submission" date="2016-07" db="EMBL/GenBank/DDBJ databases">
        <title>Characterization of isolates of Eisenbergiella tayi derived from blood cultures, using whole genome sequencing.</title>
        <authorList>
            <person name="Burdz T."/>
            <person name="Wiebe D."/>
            <person name="Huynh C."/>
            <person name="Bernard K."/>
        </authorList>
    </citation>
    <scope>NUCLEOTIDE SEQUENCE [LARGE SCALE GENOMIC DNA]</scope>
    <source>
        <strain evidence="1 2">NML 120489</strain>
    </source>
</reference>
<name>A0A1E3AHP3_9FIRM</name>
<proteinExistence type="predicted"/>
<comment type="caution">
    <text evidence="1">The sequence shown here is derived from an EMBL/GenBank/DDBJ whole genome shotgun (WGS) entry which is preliminary data.</text>
</comment>
<protein>
    <submittedName>
        <fullName evidence="1">Uncharacterized protein</fullName>
    </submittedName>
</protein>
<accession>A0A1E3AHP3</accession>
<evidence type="ECO:0000313" key="2">
    <source>
        <dbReference type="Proteomes" id="UP000095003"/>
    </source>
</evidence>
<dbReference type="Proteomes" id="UP000095003">
    <property type="component" value="Unassembled WGS sequence"/>
</dbReference>
<organism evidence="1 2">
    <name type="scientific">Eisenbergiella tayi</name>
    <dbReference type="NCBI Taxonomy" id="1432052"/>
    <lineage>
        <taxon>Bacteria</taxon>
        <taxon>Bacillati</taxon>
        <taxon>Bacillota</taxon>
        <taxon>Clostridia</taxon>
        <taxon>Lachnospirales</taxon>
        <taxon>Lachnospiraceae</taxon>
        <taxon>Eisenbergiella</taxon>
    </lineage>
</organism>
<sequence length="48" mass="5527">MTEDKGTALWAVPCLMDYGFFKAAINLPDILCESRLFFSEISNRLRRS</sequence>